<keyword evidence="4" id="KW-0121">Carboxypeptidase</keyword>
<evidence type="ECO:0000256" key="1">
    <source>
        <dbReference type="SAM" id="MobiDB-lite"/>
    </source>
</evidence>
<evidence type="ECO:0000256" key="2">
    <source>
        <dbReference type="SAM" id="SignalP"/>
    </source>
</evidence>
<dbReference type="Pfam" id="PF02557">
    <property type="entry name" value="VanY"/>
    <property type="match status" value="1"/>
</dbReference>
<feature type="region of interest" description="Disordered" evidence="1">
    <location>
        <begin position="28"/>
        <end position="51"/>
    </location>
</feature>
<dbReference type="InterPro" id="IPR003709">
    <property type="entry name" value="VanY-like_core_dom"/>
</dbReference>
<feature type="chain" id="PRO_5038379422" evidence="2">
    <location>
        <begin position="26"/>
        <end position="257"/>
    </location>
</feature>
<dbReference type="GO" id="GO:0004180">
    <property type="term" value="F:carboxypeptidase activity"/>
    <property type="evidence" value="ECO:0007669"/>
    <property type="project" value="UniProtKB-KW"/>
</dbReference>
<dbReference type="EMBL" id="SISG01000001">
    <property type="protein sequence ID" value="TBN58281.1"/>
    <property type="molecule type" value="Genomic_DNA"/>
</dbReference>
<feature type="compositionally biased region" description="Pro residues" evidence="1">
    <location>
        <begin position="37"/>
        <end position="51"/>
    </location>
</feature>
<dbReference type="InterPro" id="IPR009045">
    <property type="entry name" value="Zn_M74/Hedgehog-like"/>
</dbReference>
<keyword evidence="2" id="KW-0732">Signal</keyword>
<accession>A0A4Q9GU66</accession>
<dbReference type="InterPro" id="IPR052179">
    <property type="entry name" value="DD-CPase-like"/>
</dbReference>
<dbReference type="RefSeq" id="WP_130982388.1">
    <property type="nucleotide sequence ID" value="NZ_SISG01000001.1"/>
</dbReference>
<dbReference type="SUPFAM" id="SSF55166">
    <property type="entry name" value="Hedgehog/DD-peptidase"/>
    <property type="match status" value="1"/>
</dbReference>
<feature type="domain" description="D-alanyl-D-alanine carboxypeptidase-like core" evidence="3">
    <location>
        <begin position="101"/>
        <end position="229"/>
    </location>
</feature>
<protein>
    <submittedName>
        <fullName evidence="4">D-alanyl-D-alanine carboxypeptidase family protein</fullName>
    </submittedName>
</protein>
<dbReference type="GO" id="GO:0006508">
    <property type="term" value="P:proteolysis"/>
    <property type="evidence" value="ECO:0007669"/>
    <property type="project" value="InterPro"/>
</dbReference>
<dbReference type="Proteomes" id="UP000294194">
    <property type="component" value="Unassembled WGS sequence"/>
</dbReference>
<feature type="signal peptide" evidence="2">
    <location>
        <begin position="1"/>
        <end position="25"/>
    </location>
</feature>
<name>A0A4Q9GU66_9MICO</name>
<gene>
    <name evidence="4" type="ORF">EYE40_13240</name>
</gene>
<dbReference type="AlphaFoldDB" id="A0A4Q9GU66"/>
<dbReference type="InterPro" id="IPR058193">
    <property type="entry name" value="VanY/YodJ_core_dom"/>
</dbReference>
<keyword evidence="4" id="KW-0378">Hydrolase</keyword>
<dbReference type="PANTHER" id="PTHR34385">
    <property type="entry name" value="D-ALANYL-D-ALANINE CARBOXYPEPTIDASE"/>
    <property type="match status" value="1"/>
</dbReference>
<dbReference type="CDD" id="cd14852">
    <property type="entry name" value="LD-carboxypeptidase"/>
    <property type="match status" value="1"/>
</dbReference>
<sequence>MSKLPRVARAAVLILVAAAALSGCAPDRGPFPTADPTTPPPPVVTPTPTPTPTPTFDTTAFSIDDPASLWVVVNKLRPLDPQDYAAPDLVDVPVPYIYAPKLRAEASDAVVTMFADFTAETGLKMQSQSAYRSYGAQVSVYNGWVAKLGQAGADLTSARPGHSEHQTGLSIDISAQPAKCALSACFGDTPQGIWLAENAYKYGFILRYPNGLTSITGYEYEPWHYRYTGVLLSTEMHNTGTATLEEFFDLPAAPTYG</sequence>
<evidence type="ECO:0000259" key="3">
    <source>
        <dbReference type="Pfam" id="PF02557"/>
    </source>
</evidence>
<organism evidence="4 5">
    <name type="scientific">Glaciihabitans arcticus</name>
    <dbReference type="NCBI Taxonomy" id="2668039"/>
    <lineage>
        <taxon>Bacteria</taxon>
        <taxon>Bacillati</taxon>
        <taxon>Actinomycetota</taxon>
        <taxon>Actinomycetes</taxon>
        <taxon>Micrococcales</taxon>
        <taxon>Microbacteriaceae</taxon>
        <taxon>Glaciihabitans</taxon>
    </lineage>
</organism>
<reference evidence="5" key="1">
    <citation type="submission" date="2019-02" db="EMBL/GenBank/DDBJ databases">
        <title>Glaciihabitans arcticus sp. nov., a psychrotolerant bacterium isolated from polar soil.</title>
        <authorList>
            <person name="Dahal R.H."/>
        </authorList>
    </citation>
    <scope>NUCLEOTIDE SEQUENCE [LARGE SCALE GENOMIC DNA]</scope>
    <source>
        <strain evidence="5">RP-3-7</strain>
    </source>
</reference>
<keyword evidence="4" id="KW-0645">Protease</keyword>
<dbReference type="Gene3D" id="3.30.1380.10">
    <property type="match status" value="1"/>
</dbReference>
<dbReference type="PROSITE" id="PS51257">
    <property type="entry name" value="PROKAR_LIPOPROTEIN"/>
    <property type="match status" value="1"/>
</dbReference>
<keyword evidence="5" id="KW-1185">Reference proteome</keyword>
<dbReference type="PANTHER" id="PTHR34385:SF1">
    <property type="entry name" value="PEPTIDOGLYCAN L-ALANYL-D-GLUTAMATE ENDOPEPTIDASE CWLK"/>
    <property type="match status" value="1"/>
</dbReference>
<evidence type="ECO:0000313" key="5">
    <source>
        <dbReference type="Proteomes" id="UP000294194"/>
    </source>
</evidence>
<comment type="caution">
    <text evidence="4">The sequence shown here is derived from an EMBL/GenBank/DDBJ whole genome shotgun (WGS) entry which is preliminary data.</text>
</comment>
<proteinExistence type="predicted"/>
<evidence type="ECO:0000313" key="4">
    <source>
        <dbReference type="EMBL" id="TBN58281.1"/>
    </source>
</evidence>